<dbReference type="KEGG" id="cmg:NC81_02070"/>
<dbReference type="SUPFAM" id="SSF103642">
    <property type="entry name" value="Sec-C motif"/>
    <property type="match status" value="1"/>
</dbReference>
<dbReference type="PATRIC" id="fig|243161.6.peg.443"/>
<dbReference type="Proteomes" id="UP000260363">
    <property type="component" value="Chromosome"/>
</dbReference>
<dbReference type="STRING" id="83560.NC80_02055"/>
<evidence type="ECO:0000313" key="3">
    <source>
        <dbReference type="Proteomes" id="UP000260363"/>
    </source>
</evidence>
<dbReference type="RefSeq" id="WP_010230409.1">
    <property type="nucleotide sequence ID" value="NZ_CP007217.1"/>
</dbReference>
<feature type="region of interest" description="Disordered" evidence="1">
    <location>
        <begin position="116"/>
        <end position="154"/>
    </location>
</feature>
<reference evidence="2 3" key="1">
    <citation type="submission" date="2014-02" db="EMBL/GenBank/DDBJ databases">
        <authorList>
            <person name="Chen C."/>
            <person name="Conrad T.A."/>
            <person name="Zhou Z."/>
            <person name="Lai Z."/>
            <person name="Zhong G."/>
        </authorList>
    </citation>
    <scope>NUCLEOTIDE SEQUENCE [LARGE SCALE GENOMIC DNA]</scope>
    <source>
        <strain evidence="2 3">Nigg3-28</strain>
    </source>
</reference>
<dbReference type="AlphaFoldDB" id="A0A070A114"/>
<feature type="compositionally biased region" description="Basic and acidic residues" evidence="1">
    <location>
        <begin position="128"/>
        <end position="147"/>
    </location>
</feature>
<organism evidence="2 3">
    <name type="scientific">Chlamydia muridarum</name>
    <dbReference type="NCBI Taxonomy" id="83560"/>
    <lineage>
        <taxon>Bacteria</taxon>
        <taxon>Pseudomonadati</taxon>
        <taxon>Chlamydiota</taxon>
        <taxon>Chlamydiia</taxon>
        <taxon>Chlamydiales</taxon>
        <taxon>Chlamydiaceae</taxon>
        <taxon>Chlamydia/Chlamydophila group</taxon>
        <taxon>Chlamydia</taxon>
    </lineage>
</organism>
<gene>
    <name evidence="2" type="ORF">BD36_02205</name>
</gene>
<name>A0A070A114_CHLMR</name>
<dbReference type="Gene3D" id="3.10.450.50">
    <property type="match status" value="1"/>
</dbReference>
<dbReference type="KEGG" id="cmm:NC80_02055"/>
<proteinExistence type="predicted"/>
<protein>
    <submittedName>
        <fullName evidence="2">SEC-C motif family protein</fullName>
    </submittedName>
</protein>
<accession>A0A070A114</accession>
<dbReference type="EMBL" id="CP007217">
    <property type="protein sequence ID" value="AJR10494.1"/>
    <property type="molecule type" value="Genomic_DNA"/>
</dbReference>
<dbReference type="InterPro" id="IPR004027">
    <property type="entry name" value="SEC_C_motif"/>
</dbReference>
<evidence type="ECO:0000256" key="1">
    <source>
        <dbReference type="SAM" id="MobiDB-lite"/>
    </source>
</evidence>
<dbReference type="KEGG" id="cmx:DNC_02075"/>
<dbReference type="Pfam" id="PF02810">
    <property type="entry name" value="SEC-C"/>
    <property type="match status" value="1"/>
</dbReference>
<sequence length="154" mass="17497">MLKKPNRNDPCPCGSGKKYKQCCLKSQTQTVRHTPDGKFRFSITASPTTSSSTESFAKLFQRSVDSYSSEQKEEMRKFLITKNKEPIGKRALRKAKAKEERTISKKLSQHEFQVLDTDASDENISSAQDHEQFLPTQEDYRVPKKGDSQGSENS</sequence>
<evidence type="ECO:0000313" key="2">
    <source>
        <dbReference type="EMBL" id="AJR10494.1"/>
    </source>
</evidence>
<dbReference type="GeneID" id="1245769"/>